<dbReference type="InterPro" id="IPR015421">
    <property type="entry name" value="PyrdxlP-dep_Trfase_major"/>
</dbReference>
<evidence type="ECO:0000313" key="7">
    <source>
        <dbReference type="Proteomes" id="UP000250163"/>
    </source>
</evidence>
<feature type="domain" description="Aminotransferase class I/classII large" evidence="5">
    <location>
        <begin position="68"/>
        <end position="402"/>
    </location>
</feature>
<dbReference type="PANTHER" id="PTHR42790">
    <property type="entry name" value="AMINOTRANSFERASE"/>
    <property type="match status" value="1"/>
</dbReference>
<dbReference type="KEGG" id="mya:MORIYA_2977"/>
<reference evidence="7" key="1">
    <citation type="submission" date="2018-05" db="EMBL/GenBank/DDBJ databases">
        <authorList>
            <person name="Cea G.-C."/>
            <person name="William W."/>
        </authorList>
    </citation>
    <scope>NUCLEOTIDE SEQUENCE [LARGE SCALE GENOMIC DNA]</scope>
    <source>
        <strain evidence="7">DB21MT 5</strain>
    </source>
</reference>
<dbReference type="Pfam" id="PF00155">
    <property type="entry name" value="Aminotran_1_2"/>
    <property type="match status" value="1"/>
</dbReference>
<dbReference type="GO" id="GO:0030170">
    <property type="term" value="F:pyridoxal phosphate binding"/>
    <property type="evidence" value="ECO:0007669"/>
    <property type="project" value="InterPro"/>
</dbReference>
<protein>
    <submittedName>
        <fullName evidence="6">Valine-pyruvate aminotransferase</fullName>
        <ecNumber evidence="6">2.6.1.66</ecNumber>
    </submittedName>
</protein>
<dbReference type="RefSeq" id="WP_112716108.1">
    <property type="nucleotide sequence ID" value="NZ_LS483250.1"/>
</dbReference>
<dbReference type="OrthoDB" id="5889947at2"/>
<evidence type="ECO:0000256" key="4">
    <source>
        <dbReference type="ARBA" id="ARBA00022898"/>
    </source>
</evidence>
<evidence type="ECO:0000313" key="6">
    <source>
        <dbReference type="EMBL" id="SQD79435.1"/>
    </source>
</evidence>
<dbReference type="NCBIfam" id="NF006967">
    <property type="entry name" value="PRK09440.1-5"/>
    <property type="match status" value="1"/>
</dbReference>
<dbReference type="InterPro" id="IPR015424">
    <property type="entry name" value="PyrdxlP-dep_Trfase"/>
</dbReference>
<dbReference type="EC" id="2.6.1.66" evidence="6"/>
<keyword evidence="3 6" id="KW-0808">Transferase</keyword>
<keyword evidence="7" id="KW-1185">Reference proteome</keyword>
<proteinExistence type="predicted"/>
<dbReference type="CDD" id="cd00609">
    <property type="entry name" value="AAT_like"/>
    <property type="match status" value="1"/>
</dbReference>
<keyword evidence="6" id="KW-0670">Pyruvate</keyword>
<dbReference type="Proteomes" id="UP000250163">
    <property type="component" value="Chromosome MORIYA"/>
</dbReference>
<dbReference type="GO" id="GO:1901605">
    <property type="term" value="P:alpha-amino acid metabolic process"/>
    <property type="evidence" value="ECO:0007669"/>
    <property type="project" value="TreeGrafter"/>
</dbReference>
<organism evidence="6 7">
    <name type="scientific">Moritella yayanosii</name>
    <dbReference type="NCBI Taxonomy" id="69539"/>
    <lineage>
        <taxon>Bacteria</taxon>
        <taxon>Pseudomonadati</taxon>
        <taxon>Pseudomonadota</taxon>
        <taxon>Gammaproteobacteria</taxon>
        <taxon>Alteromonadales</taxon>
        <taxon>Moritellaceae</taxon>
        <taxon>Moritella</taxon>
    </lineage>
</organism>
<evidence type="ECO:0000256" key="2">
    <source>
        <dbReference type="ARBA" id="ARBA00022576"/>
    </source>
</evidence>
<dbReference type="PANTHER" id="PTHR42790:SF4">
    <property type="entry name" value="VALINE--PYRUVATE AMINOTRANSFERASE"/>
    <property type="match status" value="1"/>
</dbReference>
<comment type="cofactor">
    <cofactor evidence="1">
        <name>pyridoxal 5'-phosphate</name>
        <dbReference type="ChEBI" id="CHEBI:597326"/>
    </cofactor>
</comment>
<dbReference type="AlphaFoldDB" id="A0A330LZ53"/>
<dbReference type="InterPro" id="IPR050859">
    <property type="entry name" value="Class-I_PLP-dep_aminotransf"/>
</dbReference>
<name>A0A330LZ53_9GAMM</name>
<evidence type="ECO:0000256" key="3">
    <source>
        <dbReference type="ARBA" id="ARBA00022679"/>
    </source>
</evidence>
<evidence type="ECO:0000259" key="5">
    <source>
        <dbReference type="Pfam" id="PF00155"/>
    </source>
</evidence>
<dbReference type="GO" id="GO:0005829">
    <property type="term" value="C:cytosol"/>
    <property type="evidence" value="ECO:0007669"/>
    <property type="project" value="TreeGrafter"/>
</dbReference>
<keyword evidence="4" id="KW-0663">Pyridoxal phosphate</keyword>
<dbReference type="SUPFAM" id="SSF53383">
    <property type="entry name" value="PLP-dependent transferases"/>
    <property type="match status" value="1"/>
</dbReference>
<dbReference type="Gene3D" id="3.40.640.10">
    <property type="entry name" value="Type I PLP-dependent aspartate aminotransferase-like (Major domain)"/>
    <property type="match status" value="1"/>
</dbReference>
<dbReference type="GO" id="GO:0009042">
    <property type="term" value="F:valine-pyruvate transaminase activity"/>
    <property type="evidence" value="ECO:0007669"/>
    <property type="project" value="UniProtKB-EC"/>
</dbReference>
<accession>A0A330LZ53</accession>
<dbReference type="NCBIfam" id="NF006964">
    <property type="entry name" value="PRK09440.1-2"/>
    <property type="match status" value="1"/>
</dbReference>
<sequence>MEFSLFGQRFTKFSGITQLMHDLNEGIRSGDDVIMLGGGNPAQIPEMLARFSSEAQQLLSSGDLVTAMSNYDGPRGNNRFTTALATLLNKTYDWELTDKNIALTNGSQNAFFYLFNLFAGDFAGNKKKKVLFPLAPEYIGYTDTALSDDFFETVKPKIELLDDGLFKYHVDFDNLHITDDIGLICVSRPTNPTGNVLTDEEMQRLDTLARQHNIPLLIDNAYGTPFPNIIFEPVEPIYNDNTILCMSLSKLGLPGTRCGIVIGNEEVISAISNLSGIINLAPGSLGPMLAQNLVESGDIISLSEDVIKPYYYAKAQQAVTWLQDSITDARFRIHKPEGAIFLWLWFKDLPISSQELYERLKTRGVLIVSGHHFFPGLDEEWRHTDECIRMNYSQPDDAVQRGIKIIAEEVQKAYAEMVVISTATA</sequence>
<dbReference type="EMBL" id="LS483250">
    <property type="protein sequence ID" value="SQD79435.1"/>
    <property type="molecule type" value="Genomic_DNA"/>
</dbReference>
<gene>
    <name evidence="6" type="primary">avtA</name>
    <name evidence="6" type="ORF">MORIYA_2977</name>
</gene>
<dbReference type="NCBIfam" id="NF006966">
    <property type="entry name" value="PRK09440.1-4"/>
    <property type="match status" value="1"/>
</dbReference>
<dbReference type="InterPro" id="IPR004839">
    <property type="entry name" value="Aminotransferase_I/II_large"/>
</dbReference>
<keyword evidence="2 6" id="KW-0032">Aminotransferase</keyword>
<evidence type="ECO:0000256" key="1">
    <source>
        <dbReference type="ARBA" id="ARBA00001933"/>
    </source>
</evidence>